<dbReference type="Pfam" id="PF01627">
    <property type="entry name" value="Hpt"/>
    <property type="match status" value="1"/>
</dbReference>
<dbReference type="Gene3D" id="1.20.120.160">
    <property type="entry name" value="HPT domain"/>
    <property type="match status" value="1"/>
</dbReference>
<feature type="domain" description="HPt" evidence="2">
    <location>
        <begin position="14"/>
        <end position="111"/>
    </location>
</feature>
<feature type="modified residue" description="Phosphohistidine" evidence="1">
    <location>
        <position position="53"/>
    </location>
</feature>
<keyword evidence="1" id="KW-0597">Phosphoprotein</keyword>
<reference evidence="3 4" key="1">
    <citation type="submission" date="2018-12" db="EMBL/GenBank/DDBJ databases">
        <title>Mangrovimonas spongiae sp. nov., a novel member of the genus Mangrovimonas isolated from marine sponge.</title>
        <authorList>
            <person name="Zhuang L."/>
            <person name="Luo L."/>
        </authorList>
    </citation>
    <scope>NUCLEOTIDE SEQUENCE [LARGE SCALE GENOMIC DNA]</scope>
    <source>
        <strain evidence="3 4">HN-E26</strain>
    </source>
</reference>
<keyword evidence="4" id="KW-1185">Reference proteome</keyword>
<protein>
    <submittedName>
        <fullName evidence="3">Hpt domain-containing protein</fullName>
    </submittedName>
</protein>
<evidence type="ECO:0000259" key="2">
    <source>
        <dbReference type="PROSITE" id="PS50894"/>
    </source>
</evidence>
<gene>
    <name evidence="3" type="ORF">EJA19_11460</name>
</gene>
<dbReference type="SUPFAM" id="SSF47226">
    <property type="entry name" value="Histidine-containing phosphotransfer domain, HPT domain"/>
    <property type="match status" value="1"/>
</dbReference>
<dbReference type="InterPro" id="IPR036641">
    <property type="entry name" value="HPT_dom_sf"/>
</dbReference>
<dbReference type="RefSeq" id="WP_125468511.1">
    <property type="nucleotide sequence ID" value="NZ_RWBG01000005.1"/>
</dbReference>
<evidence type="ECO:0000313" key="4">
    <source>
        <dbReference type="Proteomes" id="UP000270620"/>
    </source>
</evidence>
<evidence type="ECO:0000313" key="3">
    <source>
        <dbReference type="EMBL" id="RSK38667.1"/>
    </source>
</evidence>
<sequence>MVDLSFLEKFTKGNTKKMQRYIKLYLDVAPQTFEQMQQNLKDKDWEQLRINAHSLKPQTDFVGIHELKGILIAIEEAVKKNNYSVLESLFKQAKTLNQESVIQLKVHLNEF</sequence>
<dbReference type="AlphaFoldDB" id="A0A428JWU4"/>
<dbReference type="Proteomes" id="UP000270620">
    <property type="component" value="Unassembled WGS sequence"/>
</dbReference>
<name>A0A428JWU4_9FLAO</name>
<dbReference type="GO" id="GO:0000160">
    <property type="term" value="P:phosphorelay signal transduction system"/>
    <property type="evidence" value="ECO:0007669"/>
    <property type="project" value="InterPro"/>
</dbReference>
<proteinExistence type="predicted"/>
<dbReference type="InterPro" id="IPR008207">
    <property type="entry name" value="Sig_transdc_His_kin_Hpt_dom"/>
</dbReference>
<accession>A0A428JWU4</accession>
<evidence type="ECO:0000256" key="1">
    <source>
        <dbReference type="PROSITE-ProRule" id="PRU00110"/>
    </source>
</evidence>
<dbReference type="GO" id="GO:0004672">
    <property type="term" value="F:protein kinase activity"/>
    <property type="evidence" value="ECO:0007669"/>
    <property type="project" value="UniProtKB-ARBA"/>
</dbReference>
<dbReference type="PROSITE" id="PS50894">
    <property type="entry name" value="HPT"/>
    <property type="match status" value="1"/>
</dbReference>
<organism evidence="3 4">
    <name type="scientific">Mangrovimonas spongiae</name>
    <dbReference type="NCBI Taxonomy" id="2494697"/>
    <lineage>
        <taxon>Bacteria</taxon>
        <taxon>Pseudomonadati</taxon>
        <taxon>Bacteroidota</taxon>
        <taxon>Flavobacteriia</taxon>
        <taxon>Flavobacteriales</taxon>
        <taxon>Flavobacteriaceae</taxon>
        <taxon>Mangrovimonas</taxon>
    </lineage>
</organism>
<dbReference type="OrthoDB" id="980438at2"/>
<comment type="caution">
    <text evidence="3">The sequence shown here is derived from an EMBL/GenBank/DDBJ whole genome shotgun (WGS) entry which is preliminary data.</text>
</comment>
<dbReference type="EMBL" id="RWBG01000005">
    <property type="protein sequence ID" value="RSK38667.1"/>
    <property type="molecule type" value="Genomic_DNA"/>
</dbReference>